<reference evidence="7 8" key="1">
    <citation type="submission" date="2021-12" db="EMBL/GenBank/DDBJ databases">
        <title>Genome sequencing of bacteria with rrn-lacking chromosome and rrn-plasmid.</title>
        <authorList>
            <person name="Anda M."/>
            <person name="Iwasaki W."/>
        </authorList>
    </citation>
    <scope>NUCLEOTIDE SEQUENCE [LARGE SCALE GENOMIC DNA]</scope>
    <source>
        <strain evidence="7 8">NBRC 101262</strain>
        <plasmid evidence="7 8">pPP3</plasmid>
    </source>
</reference>
<evidence type="ECO:0000256" key="3">
    <source>
        <dbReference type="ARBA" id="ARBA00023098"/>
    </source>
</evidence>
<dbReference type="Gene3D" id="3.40.1090.10">
    <property type="entry name" value="Cytosolic phospholipase A2 catalytic domain"/>
    <property type="match status" value="2"/>
</dbReference>
<evidence type="ECO:0000256" key="1">
    <source>
        <dbReference type="ARBA" id="ARBA00022801"/>
    </source>
</evidence>
<dbReference type="SUPFAM" id="SSF52151">
    <property type="entry name" value="FabD/lysophospholipase-like"/>
    <property type="match status" value="1"/>
</dbReference>
<evidence type="ECO:0000313" key="8">
    <source>
        <dbReference type="Proteomes" id="UP001354989"/>
    </source>
</evidence>
<dbReference type="Proteomes" id="UP001354989">
    <property type="component" value="Plasmid pPP3"/>
</dbReference>
<feature type="short sequence motif" description="GXGXXG" evidence="4">
    <location>
        <begin position="44"/>
        <end position="49"/>
    </location>
</feature>
<sequence length="736" mass="81893">MSLSNKNILVSLLMILGCLCSQRTMAQVSKQKLHRPKVGVVLSGGGAKGLAHVGVLKVLEEAGIPVDYIAGNSMGSIVGALYAMGYSADALDSLARVTPWTKILADQIDRTNLNIEERENYYRTFIQLNFDKNGVQLPGGLVAGQSVTNLLNELCVPVYNIQDWSKLPIPFKCVATDIVTGKAVVLDHGYLPDALRASMSIPSFFTPVELDGKLLVDGLVINNYPVDVLKEMGADIIIGADVHGELAKKKDLNSMFAVLNQSMSFYGEQNYLKNKHMVDLNIRPNLGKLGPSDFDQVDSLITLGTKAAEYYLDDLYMLGDSLKEFKDYQIKQHHQLQAPHLKVNNVEFIGAKKVSKRRVKDQRIIHKGDSINFQTLKANVDRLYASGFYNKVSYKVLPSADSSSADIQFDTEPAVPGTIGIGVHYDPDFGPAILFQAGYNNLLTRDSRMNLAVKISKNLRIKSEYWWYGQKNIDYSFGLDFDQFRQTFQFQALLNEYIINSFTVDLTAHGKLSNDVLISAGPIVDFLSRTSTFEKELGVKDSTNGVYVGGKMVLLRDNLDQPHYPHRGSRVRADFRLTKYLGNQPINLLMNVKAEKAFPLSHNGTLILNGMIHVNSTEVVPAAYFALLGGRGDNFKLPGIHSLNGFHAGDHRLAAPNALMANVTYQQKLFKKNYLQIHFDAAKVERTRSQLFHITDLSTATSLTYGYNSFIGPIEFTGSYNSQHRFLAYLNIGFWI</sequence>
<dbReference type="Pfam" id="PF19143">
    <property type="entry name" value="Omp85_2"/>
    <property type="match status" value="1"/>
</dbReference>
<dbReference type="PANTHER" id="PTHR14226:SF29">
    <property type="entry name" value="NEUROPATHY TARGET ESTERASE SWS"/>
    <property type="match status" value="1"/>
</dbReference>
<protein>
    <submittedName>
        <fullName evidence="7">Patatin</fullName>
    </submittedName>
</protein>
<feature type="active site" description="Nucleophile" evidence="4">
    <location>
        <position position="73"/>
    </location>
</feature>
<keyword evidence="1 4" id="KW-0378">Hydrolase</keyword>
<comment type="caution">
    <text evidence="4">Lacks conserved residue(s) required for the propagation of feature annotation.</text>
</comment>
<feature type="domain" description="PNPLA" evidence="6">
    <location>
        <begin position="40"/>
        <end position="230"/>
    </location>
</feature>
<keyword evidence="2 4" id="KW-0442">Lipid degradation</keyword>
<feature type="signal peptide" evidence="5">
    <location>
        <begin position="1"/>
        <end position="26"/>
    </location>
</feature>
<dbReference type="Gene3D" id="3.10.20.310">
    <property type="entry name" value="membrane protein fhac"/>
    <property type="match status" value="1"/>
</dbReference>
<dbReference type="RefSeq" id="WP_338398965.1">
    <property type="nucleotide sequence ID" value="NZ_AP025295.1"/>
</dbReference>
<dbReference type="PROSITE" id="PS51635">
    <property type="entry name" value="PNPLA"/>
    <property type="match status" value="1"/>
</dbReference>
<feature type="active site" description="Proton acceptor" evidence="4">
    <location>
        <position position="217"/>
    </location>
</feature>
<dbReference type="InterPro" id="IPR043864">
    <property type="entry name" value="Omp85-like_dom"/>
</dbReference>
<evidence type="ECO:0000313" key="7">
    <source>
        <dbReference type="EMBL" id="BDD01502.1"/>
    </source>
</evidence>
<dbReference type="Pfam" id="PF01734">
    <property type="entry name" value="Patatin"/>
    <property type="match status" value="1"/>
</dbReference>
<dbReference type="InterPro" id="IPR002641">
    <property type="entry name" value="PNPLA_dom"/>
</dbReference>
<dbReference type="Pfam" id="PF07244">
    <property type="entry name" value="POTRA"/>
    <property type="match status" value="1"/>
</dbReference>
<gene>
    <name evidence="7" type="ORF">PEPS_37820</name>
</gene>
<geneLocation type="plasmid" evidence="7 8">
    <name>pPP3</name>
</geneLocation>
<keyword evidence="3 4" id="KW-0443">Lipid metabolism</keyword>
<dbReference type="PANTHER" id="PTHR14226">
    <property type="entry name" value="NEUROPATHY TARGET ESTERASE/SWISS CHEESE D.MELANOGASTER"/>
    <property type="match status" value="1"/>
</dbReference>
<dbReference type="InterPro" id="IPR050301">
    <property type="entry name" value="NTE"/>
</dbReference>
<evidence type="ECO:0000256" key="5">
    <source>
        <dbReference type="SAM" id="SignalP"/>
    </source>
</evidence>
<dbReference type="EMBL" id="AP025295">
    <property type="protein sequence ID" value="BDD01502.1"/>
    <property type="molecule type" value="Genomic_DNA"/>
</dbReference>
<evidence type="ECO:0000256" key="4">
    <source>
        <dbReference type="PROSITE-ProRule" id="PRU01161"/>
    </source>
</evidence>
<evidence type="ECO:0000256" key="2">
    <source>
        <dbReference type="ARBA" id="ARBA00022963"/>
    </source>
</evidence>
<name>A0ABN6LIU9_9BACT</name>
<keyword evidence="5" id="KW-0732">Signal</keyword>
<dbReference type="InterPro" id="IPR010827">
    <property type="entry name" value="BamA/TamA_POTRA"/>
</dbReference>
<evidence type="ECO:0000259" key="6">
    <source>
        <dbReference type="PROSITE" id="PS51635"/>
    </source>
</evidence>
<dbReference type="CDD" id="cd07205">
    <property type="entry name" value="Pat_PNPLA6_PNPLA7_NTE1_like"/>
    <property type="match status" value="1"/>
</dbReference>
<dbReference type="InterPro" id="IPR016035">
    <property type="entry name" value="Acyl_Trfase/lysoPLipase"/>
</dbReference>
<proteinExistence type="predicted"/>
<organism evidence="7 8">
    <name type="scientific">Persicobacter psychrovividus</name>
    <dbReference type="NCBI Taxonomy" id="387638"/>
    <lineage>
        <taxon>Bacteria</taxon>
        <taxon>Pseudomonadati</taxon>
        <taxon>Bacteroidota</taxon>
        <taxon>Cytophagia</taxon>
        <taxon>Cytophagales</taxon>
        <taxon>Persicobacteraceae</taxon>
        <taxon>Persicobacter</taxon>
    </lineage>
</organism>
<keyword evidence="7" id="KW-0614">Plasmid</keyword>
<keyword evidence="8" id="KW-1185">Reference proteome</keyword>
<dbReference type="Gene3D" id="2.40.160.50">
    <property type="entry name" value="membrane protein fhac: a member of the omp85/tpsb transporter family"/>
    <property type="match status" value="1"/>
</dbReference>
<feature type="chain" id="PRO_5046889818" evidence="5">
    <location>
        <begin position="27"/>
        <end position="736"/>
    </location>
</feature>
<feature type="short sequence motif" description="GXSXG" evidence="4">
    <location>
        <begin position="71"/>
        <end position="75"/>
    </location>
</feature>
<dbReference type="PROSITE" id="PS51257">
    <property type="entry name" value="PROKAR_LIPOPROTEIN"/>
    <property type="match status" value="1"/>
</dbReference>
<accession>A0ABN6LIU9</accession>